<dbReference type="InterPro" id="IPR022634">
    <property type="entry name" value="DNA_polIII_beta_N"/>
</dbReference>
<feature type="domain" description="DNA polymerase III beta sliding clamp C-terminal" evidence="13">
    <location>
        <begin position="250"/>
        <end position="363"/>
    </location>
</feature>
<dbReference type="AlphaFoldDB" id="A0A3R5X145"/>
<keyword evidence="4 10" id="KW-0963">Cytoplasm</keyword>
<keyword evidence="5 10" id="KW-0808">Transferase</keyword>
<evidence type="ECO:0000313" key="15">
    <source>
        <dbReference type="Proteomes" id="UP000287502"/>
    </source>
</evidence>
<keyword evidence="9" id="KW-0238">DNA-binding</keyword>
<dbReference type="CDD" id="cd00140">
    <property type="entry name" value="beta_clamp"/>
    <property type="match status" value="1"/>
</dbReference>
<dbReference type="GO" id="GO:0003887">
    <property type="term" value="F:DNA-directed DNA polymerase activity"/>
    <property type="evidence" value="ECO:0007669"/>
    <property type="project" value="UniProtKB-UniRule"/>
</dbReference>
<comment type="subunit">
    <text evidence="10">Forms a ring-shaped head-to-tail homodimer around DNA.</text>
</comment>
<keyword evidence="15" id="KW-1185">Reference proteome</keyword>
<gene>
    <name evidence="14" type="primary">dnaN</name>
    <name evidence="14" type="ORF">EP073_00725</name>
</gene>
<dbReference type="GO" id="GO:0009360">
    <property type="term" value="C:DNA polymerase III complex"/>
    <property type="evidence" value="ECO:0007669"/>
    <property type="project" value="InterPro"/>
</dbReference>
<organism evidence="14 15">
    <name type="scientific">Geovibrio thiophilus</name>
    <dbReference type="NCBI Taxonomy" id="139438"/>
    <lineage>
        <taxon>Bacteria</taxon>
        <taxon>Pseudomonadati</taxon>
        <taxon>Deferribacterota</taxon>
        <taxon>Deferribacteres</taxon>
        <taxon>Deferribacterales</taxon>
        <taxon>Geovibrionaceae</taxon>
        <taxon>Geovibrio</taxon>
    </lineage>
</organism>
<keyword evidence="6 10" id="KW-0548">Nucleotidyltransferase</keyword>
<evidence type="ECO:0000256" key="2">
    <source>
        <dbReference type="ARBA" id="ARBA00010752"/>
    </source>
</evidence>
<evidence type="ECO:0000259" key="13">
    <source>
        <dbReference type="Pfam" id="PF02768"/>
    </source>
</evidence>
<reference evidence="14 15" key="1">
    <citation type="submission" date="2019-01" db="EMBL/GenBank/DDBJ databases">
        <title>Geovibrio thiophilus DSM 11263, complete genome.</title>
        <authorList>
            <person name="Spring S."/>
            <person name="Bunk B."/>
            <person name="Sproer C."/>
        </authorList>
    </citation>
    <scope>NUCLEOTIDE SEQUENCE [LARGE SCALE GENOMIC DNA]</scope>
    <source>
        <strain evidence="14 15">DSM 11263</strain>
    </source>
</reference>
<keyword evidence="8 10" id="KW-0239">DNA-directed DNA polymerase</keyword>
<dbReference type="InterPro" id="IPR046938">
    <property type="entry name" value="DNA_clamp_sf"/>
</dbReference>
<dbReference type="EMBL" id="CP035108">
    <property type="protein sequence ID" value="QAR31975.1"/>
    <property type="molecule type" value="Genomic_DNA"/>
</dbReference>
<dbReference type="Pfam" id="PF02768">
    <property type="entry name" value="DNA_pol3_beta_3"/>
    <property type="match status" value="1"/>
</dbReference>
<dbReference type="Proteomes" id="UP000287502">
    <property type="component" value="Chromosome"/>
</dbReference>
<feature type="domain" description="DNA polymerase III beta sliding clamp central" evidence="12">
    <location>
        <begin position="129"/>
        <end position="237"/>
    </location>
</feature>
<dbReference type="PANTHER" id="PTHR30478:SF0">
    <property type="entry name" value="BETA SLIDING CLAMP"/>
    <property type="match status" value="1"/>
</dbReference>
<dbReference type="GO" id="GO:0003677">
    <property type="term" value="F:DNA binding"/>
    <property type="evidence" value="ECO:0007669"/>
    <property type="project" value="UniProtKB-UniRule"/>
</dbReference>
<evidence type="ECO:0000259" key="12">
    <source>
        <dbReference type="Pfam" id="PF02767"/>
    </source>
</evidence>
<dbReference type="OrthoDB" id="8421503at2"/>
<name>A0A3R5X145_9BACT</name>
<feature type="domain" description="DNA polymerase III beta sliding clamp N-terminal" evidence="11">
    <location>
        <begin position="1"/>
        <end position="118"/>
    </location>
</feature>
<evidence type="ECO:0000256" key="1">
    <source>
        <dbReference type="ARBA" id="ARBA00004496"/>
    </source>
</evidence>
<comment type="function">
    <text evidence="10">Confers DNA tethering and processivity to DNA polymerases and other proteins. Acts as a clamp, forming a ring around DNA (a reaction catalyzed by the clamp-loading complex) which diffuses in an ATP-independent manner freely and bidirectionally along dsDNA. Initially characterized for its ability to contact the catalytic subunit of DNA polymerase III (Pol III), a complex, multichain enzyme responsible for most of the replicative synthesis in bacteria; Pol III exhibits 3'-5' exonuclease proofreading activity. The beta chain is required for initiation of replication as well as for processivity of DNA replication.</text>
</comment>
<accession>A0A3R5X145</accession>
<dbReference type="InterPro" id="IPR022637">
    <property type="entry name" value="DNA_polIII_beta_cen"/>
</dbReference>
<dbReference type="GO" id="GO:0006271">
    <property type="term" value="P:DNA strand elongation involved in DNA replication"/>
    <property type="evidence" value="ECO:0007669"/>
    <property type="project" value="TreeGrafter"/>
</dbReference>
<proteinExistence type="inferred from homology"/>
<evidence type="ECO:0000256" key="8">
    <source>
        <dbReference type="ARBA" id="ARBA00022932"/>
    </source>
</evidence>
<evidence type="ECO:0000256" key="6">
    <source>
        <dbReference type="ARBA" id="ARBA00022695"/>
    </source>
</evidence>
<evidence type="ECO:0000256" key="5">
    <source>
        <dbReference type="ARBA" id="ARBA00022679"/>
    </source>
</evidence>
<dbReference type="PIRSF" id="PIRSF000804">
    <property type="entry name" value="DNA_pol_III_b"/>
    <property type="match status" value="1"/>
</dbReference>
<dbReference type="KEGG" id="gtl:EP073_00725"/>
<evidence type="ECO:0000256" key="4">
    <source>
        <dbReference type="ARBA" id="ARBA00022490"/>
    </source>
</evidence>
<dbReference type="Pfam" id="PF00712">
    <property type="entry name" value="DNA_pol3_beta"/>
    <property type="match status" value="1"/>
</dbReference>
<dbReference type="SMART" id="SM00480">
    <property type="entry name" value="POL3Bc"/>
    <property type="match status" value="1"/>
</dbReference>
<evidence type="ECO:0000256" key="3">
    <source>
        <dbReference type="ARBA" id="ARBA00021035"/>
    </source>
</evidence>
<dbReference type="InterPro" id="IPR022635">
    <property type="entry name" value="DNA_polIII_beta_C"/>
</dbReference>
<evidence type="ECO:0000256" key="9">
    <source>
        <dbReference type="ARBA" id="ARBA00023125"/>
    </source>
</evidence>
<evidence type="ECO:0000256" key="10">
    <source>
        <dbReference type="PIRNR" id="PIRNR000804"/>
    </source>
</evidence>
<evidence type="ECO:0000259" key="11">
    <source>
        <dbReference type="Pfam" id="PF00712"/>
    </source>
</evidence>
<dbReference type="SUPFAM" id="SSF55979">
    <property type="entry name" value="DNA clamp"/>
    <property type="match status" value="3"/>
</dbReference>
<keyword evidence="7 10" id="KW-0235">DNA replication</keyword>
<dbReference type="Gene3D" id="3.70.10.10">
    <property type="match status" value="1"/>
</dbReference>
<sequence>MRFKVVRDDIFPFVQYANSYTSPKNLNTVLQNILIEAESDTVTLRSTNMQIGFSGSLKAAVEEIGSATVSGKKLMDILKELPEGAVVDFYHDGSKLNIKSGKSSFRLSTISPEMFPTMSEITPEYFIKVKSDTLQTLLKRTAFCISNDSSKIEYTGAHFSVYGHRLEISAADFQRIATSKAGFEEEFSDEFTINIPKKTIMELMKILDITEFVDVETDKKQVLFKVGDIVIYSKLIEKYIKSITKLFEVEYPIKAKINTKSFVEVVRRVSAITSEITHGVVLSFNNGNLSVNSLETEYGQGHETMDDIIYNGEDMDIIFNARHMLEIVSNIHSEYFSLEMQGRRSPAVILPEDESYKYLVVPISIDKF</sequence>
<evidence type="ECO:0000256" key="7">
    <source>
        <dbReference type="ARBA" id="ARBA00022705"/>
    </source>
</evidence>
<dbReference type="Gene3D" id="3.10.150.10">
    <property type="entry name" value="DNA Polymerase III, subunit A, domain 2"/>
    <property type="match status" value="1"/>
</dbReference>
<dbReference type="GO" id="GO:0008408">
    <property type="term" value="F:3'-5' exonuclease activity"/>
    <property type="evidence" value="ECO:0007669"/>
    <property type="project" value="InterPro"/>
</dbReference>
<evidence type="ECO:0000313" key="14">
    <source>
        <dbReference type="EMBL" id="QAR31975.1"/>
    </source>
</evidence>
<dbReference type="Pfam" id="PF02767">
    <property type="entry name" value="DNA_pol3_beta_2"/>
    <property type="match status" value="1"/>
</dbReference>
<comment type="similarity">
    <text evidence="2 10">Belongs to the beta sliding clamp family.</text>
</comment>
<protein>
    <recommendedName>
        <fullName evidence="3 10">Beta sliding clamp</fullName>
    </recommendedName>
</protein>
<dbReference type="InterPro" id="IPR001001">
    <property type="entry name" value="DNA_polIII_beta"/>
</dbReference>
<dbReference type="GO" id="GO:0005737">
    <property type="term" value="C:cytoplasm"/>
    <property type="evidence" value="ECO:0007669"/>
    <property type="project" value="UniProtKB-SubCell"/>
</dbReference>
<dbReference type="NCBIfam" id="TIGR00663">
    <property type="entry name" value="dnan"/>
    <property type="match status" value="1"/>
</dbReference>
<dbReference type="PANTHER" id="PTHR30478">
    <property type="entry name" value="DNA POLYMERASE III SUBUNIT BETA"/>
    <property type="match status" value="1"/>
</dbReference>
<comment type="subcellular location">
    <subcellularLocation>
        <location evidence="1 10">Cytoplasm</location>
    </subcellularLocation>
</comment>
<dbReference type="RefSeq" id="WP_128465262.1">
    <property type="nucleotide sequence ID" value="NZ_CP035108.1"/>
</dbReference>